<dbReference type="Pfam" id="PF00009">
    <property type="entry name" value="GTP_EFTU"/>
    <property type="match status" value="1"/>
</dbReference>
<dbReference type="CDD" id="cd03703">
    <property type="entry name" value="aeIF5B_II"/>
    <property type="match status" value="1"/>
</dbReference>
<dbReference type="PRINTS" id="PR00315">
    <property type="entry name" value="ELONGATNFCT"/>
</dbReference>
<keyword evidence="12" id="KW-1185">Reference proteome</keyword>
<dbReference type="InterPro" id="IPR029459">
    <property type="entry name" value="EFTU-type"/>
</dbReference>
<dbReference type="Pfam" id="PF11987">
    <property type="entry name" value="IF-2"/>
    <property type="match status" value="1"/>
</dbReference>
<feature type="binding site" evidence="8">
    <location>
        <begin position="75"/>
        <end position="79"/>
    </location>
    <ligand>
        <name>GTP</name>
        <dbReference type="ChEBI" id="CHEBI:37565"/>
    </ligand>
</feature>
<evidence type="ECO:0000256" key="9">
    <source>
        <dbReference type="RuleBase" id="RU000644"/>
    </source>
</evidence>
<dbReference type="FunFam" id="3.40.50.300:FF:000112">
    <property type="entry name" value="Eukaryotic translation initiation factor 5B"/>
    <property type="match status" value="1"/>
</dbReference>
<keyword evidence="3 8" id="KW-0396">Initiation factor</keyword>
<evidence type="ECO:0000313" key="12">
    <source>
        <dbReference type="Proteomes" id="UP000185744"/>
    </source>
</evidence>
<evidence type="ECO:0000256" key="3">
    <source>
        <dbReference type="ARBA" id="ARBA00022540"/>
    </source>
</evidence>
<dbReference type="Proteomes" id="UP000185744">
    <property type="component" value="Unassembled WGS sequence"/>
</dbReference>
<dbReference type="HAMAP" id="MF_00100_A">
    <property type="entry name" value="IF_2_A"/>
    <property type="match status" value="1"/>
</dbReference>
<dbReference type="FunFam" id="3.40.50.10050:FF:000001">
    <property type="entry name" value="Translation initiation factor IF-2"/>
    <property type="match status" value="1"/>
</dbReference>
<proteinExistence type="inferred from homology"/>
<keyword evidence="4 8" id="KW-0547">Nucleotide-binding</keyword>
<dbReference type="NCBIfam" id="TIGR00231">
    <property type="entry name" value="small_GTP"/>
    <property type="match status" value="1"/>
</dbReference>
<organism evidence="11 12">
    <name type="scientific">Methanohalarchaeum thermophilum</name>
    <dbReference type="NCBI Taxonomy" id="1903181"/>
    <lineage>
        <taxon>Archaea</taxon>
        <taxon>Methanobacteriati</taxon>
        <taxon>Methanobacteriota</taxon>
        <taxon>Methanonatronarchaeia</taxon>
        <taxon>Methanonatronarchaeales</taxon>
        <taxon>Methanonatronarchaeaceae</taxon>
        <taxon>Candidatus Methanohalarchaeum</taxon>
    </lineage>
</organism>
<dbReference type="InterPro" id="IPR009000">
    <property type="entry name" value="Transl_B-barrel_sf"/>
</dbReference>
<dbReference type="CDD" id="cd16266">
    <property type="entry name" value="IF2_aeIF5B_IV"/>
    <property type="match status" value="1"/>
</dbReference>
<dbReference type="InterPro" id="IPR000795">
    <property type="entry name" value="T_Tr_GTP-bd_dom"/>
</dbReference>
<feature type="domain" description="Tr-type G" evidence="10">
    <location>
        <begin position="4"/>
        <end position="220"/>
    </location>
</feature>
<dbReference type="InterPro" id="IPR027417">
    <property type="entry name" value="P-loop_NTPase"/>
</dbReference>
<dbReference type="NCBIfam" id="NF011418">
    <property type="entry name" value="PRK14845.1"/>
    <property type="match status" value="1"/>
</dbReference>
<dbReference type="PROSITE" id="PS51722">
    <property type="entry name" value="G_TR_2"/>
    <property type="match status" value="1"/>
</dbReference>
<dbReference type="AlphaFoldDB" id="A0A1Q6DS18"/>
<feature type="binding site" evidence="8">
    <location>
        <begin position="13"/>
        <end position="20"/>
    </location>
    <ligand>
        <name>GTP</name>
        <dbReference type="ChEBI" id="CHEBI:37565"/>
    </ligand>
</feature>
<dbReference type="InParanoid" id="A0A1Q6DS18"/>
<evidence type="ECO:0000259" key="10">
    <source>
        <dbReference type="PROSITE" id="PS51722"/>
    </source>
</evidence>
<dbReference type="SUPFAM" id="SSF52540">
    <property type="entry name" value="P-loop containing nucleoside triphosphate hydrolases"/>
    <property type="match status" value="1"/>
</dbReference>
<dbReference type="InterPro" id="IPR023115">
    <property type="entry name" value="TIF_IF2_dom3"/>
</dbReference>
<accession>A0A1Q6DS18</accession>
<sequence>MSGIRTPIVCLLGHVDHGKTTTLDKIRGSAVAEREAGAITQHIGATEVPLDIISKVSGDLVKKDKFKVPGLLFIDTPGHHAFTSLRSRGGSLADIAVLLVDVTDGFQPQTHEAIDILQDFQTPFIVAANKIDKIPGWKTNKKDVPFRLSYKNQEKRVKEDLDNRIYEIVGKLHDKGFNSDRYDRLKNFKDNVGVVPVSAKTGEGIPDLLMVLIGLAQRYLETELEFEEEGPGEGTVLEVKEEKGLGKTLDVILYDGLMKTGDSVLIGRADEPVETKIRALLKPNPMEEIRESGSEFSKVDEVRAAAGIKVAAPDLGSVRAGFPIRVIGDRDTDSLKEEMKSQVEDVVIRTEESGIIVKADTIGSLEAVIKDLEDSDISIRRADIGSVSRRDIIEANTIQEPLERAILAFDVDILPEARKKAEKEGIQIFNDDVIYRLIEDYQEWIDRRKKLQKEKRLENIIRPGKIKILIDHVFRRNDPAIVGVRVLSTIKSGYPLMNQAGERIGQVKEIQDQGENVEEANPGDEVAVSIRGPTVGRQIEEGEELYVDIPEKHAEVLKTELKDSLTEKEEIVFQEIIDIKRKENKYWAI</sequence>
<dbReference type="PANTHER" id="PTHR43381">
    <property type="entry name" value="TRANSLATION INITIATION FACTOR IF-2-RELATED"/>
    <property type="match status" value="1"/>
</dbReference>
<keyword evidence="5 8" id="KW-0648">Protein biosynthesis</keyword>
<dbReference type="Gene3D" id="3.40.50.10050">
    <property type="entry name" value="Translation initiation factor IF- 2, domain 3"/>
    <property type="match status" value="1"/>
</dbReference>
<dbReference type="GO" id="GO:0003743">
    <property type="term" value="F:translation initiation factor activity"/>
    <property type="evidence" value="ECO:0007669"/>
    <property type="project" value="UniProtKB-UniRule"/>
</dbReference>
<evidence type="ECO:0000256" key="4">
    <source>
        <dbReference type="ARBA" id="ARBA00022741"/>
    </source>
</evidence>
<dbReference type="InterPro" id="IPR036925">
    <property type="entry name" value="TIF_IF2_dom3_sf"/>
</dbReference>
<dbReference type="SUPFAM" id="SSF50447">
    <property type="entry name" value="Translation proteins"/>
    <property type="match status" value="1"/>
</dbReference>
<dbReference type="GO" id="GO:0003924">
    <property type="term" value="F:GTPase activity"/>
    <property type="evidence" value="ECO:0007669"/>
    <property type="project" value="UniProtKB-UniRule"/>
</dbReference>
<dbReference type="SUPFAM" id="SSF52156">
    <property type="entry name" value="Initiation factor IF2/eIF5b, domain 3"/>
    <property type="match status" value="1"/>
</dbReference>
<dbReference type="Pfam" id="PF14578">
    <property type="entry name" value="GTP_EFTU_D4"/>
    <property type="match status" value="1"/>
</dbReference>
<dbReference type="CDD" id="cd01887">
    <property type="entry name" value="IF2_eIF5B"/>
    <property type="match status" value="1"/>
</dbReference>
<dbReference type="InterPro" id="IPR004544">
    <property type="entry name" value="TF_aIF-2_arc"/>
</dbReference>
<reference evidence="11" key="1">
    <citation type="submission" date="2016-12" db="EMBL/GenBank/DDBJ databases">
        <title>Discovery of methanogenic haloarchaea.</title>
        <authorList>
            <person name="Sorokin D.Y."/>
            <person name="Makarova K.S."/>
            <person name="Abbas B."/>
            <person name="Ferrer M."/>
            <person name="Golyshin P.N."/>
        </authorList>
    </citation>
    <scope>NUCLEOTIDE SEQUENCE [LARGE SCALE GENOMIC DNA]</scope>
    <source>
        <strain evidence="11">HMET1</strain>
    </source>
</reference>
<evidence type="ECO:0000256" key="8">
    <source>
        <dbReference type="HAMAP-Rule" id="MF_00100"/>
    </source>
</evidence>
<feature type="binding site" evidence="8">
    <location>
        <begin position="129"/>
        <end position="132"/>
    </location>
    <ligand>
        <name>GTP</name>
        <dbReference type="ChEBI" id="CHEBI:37565"/>
    </ligand>
</feature>
<comment type="function">
    <text evidence="7 8 9">Function in general translation initiation by promoting the binding of the formylmethionine-tRNA to ribosomes. Seems to function along with eIF-2.</text>
</comment>
<dbReference type="GO" id="GO:0005737">
    <property type="term" value="C:cytoplasm"/>
    <property type="evidence" value="ECO:0007669"/>
    <property type="project" value="TreeGrafter"/>
</dbReference>
<evidence type="ECO:0000313" key="11">
    <source>
        <dbReference type="EMBL" id="OKY77117.1"/>
    </source>
</evidence>
<dbReference type="InterPro" id="IPR015760">
    <property type="entry name" value="TIF_IF2"/>
</dbReference>
<dbReference type="GO" id="GO:0005525">
    <property type="term" value="F:GTP binding"/>
    <property type="evidence" value="ECO:0007669"/>
    <property type="project" value="UniProtKB-KW"/>
</dbReference>
<evidence type="ECO:0000256" key="1">
    <source>
        <dbReference type="ARBA" id="ARBA00007733"/>
    </source>
</evidence>
<comment type="similarity">
    <text evidence="1 8 9">Belongs to the TRAFAC class translation factor GTPase superfamily. Classic translation factor GTPase family. IF-2 subfamily.</text>
</comment>
<gene>
    <name evidence="8" type="primary">infB</name>
    <name evidence="11" type="ORF">BTN85_1762</name>
</gene>
<dbReference type="PANTHER" id="PTHR43381:SF4">
    <property type="entry name" value="EUKARYOTIC TRANSLATION INITIATION FACTOR 5B"/>
    <property type="match status" value="1"/>
</dbReference>
<dbReference type="Gene3D" id="2.40.30.10">
    <property type="entry name" value="Translation factors"/>
    <property type="match status" value="2"/>
</dbReference>
<dbReference type="NCBIfam" id="TIGR00491">
    <property type="entry name" value="aIF-2"/>
    <property type="match status" value="1"/>
</dbReference>
<dbReference type="NCBIfam" id="NF003078">
    <property type="entry name" value="PRK04004.1"/>
    <property type="match status" value="1"/>
</dbReference>
<evidence type="ECO:0000256" key="2">
    <source>
        <dbReference type="ARBA" id="ARBA00020166"/>
    </source>
</evidence>
<evidence type="ECO:0000256" key="7">
    <source>
        <dbReference type="ARBA" id="ARBA00024852"/>
    </source>
</evidence>
<evidence type="ECO:0000256" key="6">
    <source>
        <dbReference type="ARBA" id="ARBA00023134"/>
    </source>
</evidence>
<keyword evidence="6 8" id="KW-0342">GTP-binding</keyword>
<comment type="caution">
    <text evidence="11">The sequence shown here is derived from an EMBL/GenBank/DDBJ whole genome shotgun (WGS) entry which is preliminary data.</text>
</comment>
<dbReference type="Gene3D" id="3.40.50.300">
    <property type="entry name" value="P-loop containing nucleotide triphosphate hydrolases"/>
    <property type="match status" value="1"/>
</dbReference>
<protein>
    <recommendedName>
        <fullName evidence="2 8">Probable translation initiation factor IF-2</fullName>
    </recommendedName>
</protein>
<dbReference type="EMBL" id="MSDW01000002">
    <property type="protein sequence ID" value="OKY77117.1"/>
    <property type="molecule type" value="Genomic_DNA"/>
</dbReference>
<evidence type="ECO:0000256" key="5">
    <source>
        <dbReference type="ARBA" id="ARBA00022917"/>
    </source>
</evidence>
<dbReference type="InterPro" id="IPR005225">
    <property type="entry name" value="Small_GTP-bd"/>
</dbReference>
<dbReference type="STRING" id="1903181.BTN85_1762"/>
<name>A0A1Q6DS18_METT1</name>